<gene>
    <name evidence="1" type="ORF">PG993_009896</name>
</gene>
<evidence type="ECO:0000313" key="1">
    <source>
        <dbReference type="EMBL" id="KAK8034901.1"/>
    </source>
</evidence>
<reference evidence="1 2" key="1">
    <citation type="submission" date="2023-01" db="EMBL/GenBank/DDBJ databases">
        <title>Analysis of 21 Apiospora genomes using comparative genomics revels a genus with tremendous synthesis potential of carbohydrate active enzymes and secondary metabolites.</title>
        <authorList>
            <person name="Sorensen T."/>
        </authorList>
    </citation>
    <scope>NUCLEOTIDE SEQUENCE [LARGE SCALE GENOMIC DNA]</scope>
    <source>
        <strain evidence="1 2">CBS 33761</strain>
    </source>
</reference>
<keyword evidence="2" id="KW-1185">Reference proteome</keyword>
<evidence type="ECO:0000313" key="2">
    <source>
        <dbReference type="Proteomes" id="UP001444661"/>
    </source>
</evidence>
<accession>A0ABR1SKP9</accession>
<dbReference type="Proteomes" id="UP001444661">
    <property type="component" value="Unassembled WGS sequence"/>
</dbReference>
<dbReference type="EMBL" id="JAQQWK010000009">
    <property type="protein sequence ID" value="KAK8034901.1"/>
    <property type="molecule type" value="Genomic_DNA"/>
</dbReference>
<name>A0ABR1SKP9_9PEZI</name>
<comment type="caution">
    <text evidence="1">The sequence shown here is derived from an EMBL/GenBank/DDBJ whole genome shotgun (WGS) entry which is preliminary data.</text>
</comment>
<sequence>MVIDLAFSNTFNRNGLCRCRRKILEFLIDRGKIDVNGGRGTTLGDTAAHVLRERVQATVPRLV</sequence>
<proteinExistence type="predicted"/>
<organism evidence="1 2">
    <name type="scientific">Apiospora rasikravindrae</name>
    <dbReference type="NCBI Taxonomy" id="990691"/>
    <lineage>
        <taxon>Eukaryota</taxon>
        <taxon>Fungi</taxon>
        <taxon>Dikarya</taxon>
        <taxon>Ascomycota</taxon>
        <taxon>Pezizomycotina</taxon>
        <taxon>Sordariomycetes</taxon>
        <taxon>Xylariomycetidae</taxon>
        <taxon>Amphisphaeriales</taxon>
        <taxon>Apiosporaceae</taxon>
        <taxon>Apiospora</taxon>
    </lineage>
</organism>
<protein>
    <submittedName>
        <fullName evidence="1">Uncharacterized protein</fullName>
    </submittedName>
</protein>